<organism evidence="1 2">
    <name type="scientific">Streblomastix strix</name>
    <dbReference type="NCBI Taxonomy" id="222440"/>
    <lineage>
        <taxon>Eukaryota</taxon>
        <taxon>Metamonada</taxon>
        <taxon>Preaxostyla</taxon>
        <taxon>Oxymonadida</taxon>
        <taxon>Streblomastigidae</taxon>
        <taxon>Streblomastix</taxon>
    </lineage>
</organism>
<evidence type="ECO:0000313" key="1">
    <source>
        <dbReference type="EMBL" id="KAA6370830.1"/>
    </source>
</evidence>
<gene>
    <name evidence="1" type="ORF">EZS28_033643</name>
</gene>
<reference evidence="1 2" key="1">
    <citation type="submission" date="2019-03" db="EMBL/GenBank/DDBJ databases">
        <title>Single cell metagenomics reveals metabolic interactions within the superorganism composed of flagellate Streblomastix strix and complex community of Bacteroidetes bacteria on its surface.</title>
        <authorList>
            <person name="Treitli S.C."/>
            <person name="Kolisko M."/>
            <person name="Husnik F."/>
            <person name="Keeling P."/>
            <person name="Hampl V."/>
        </authorList>
    </citation>
    <scope>NUCLEOTIDE SEQUENCE [LARGE SCALE GENOMIC DNA]</scope>
    <source>
        <strain evidence="1">ST1C</strain>
    </source>
</reference>
<evidence type="ECO:0000313" key="2">
    <source>
        <dbReference type="Proteomes" id="UP000324800"/>
    </source>
</evidence>
<comment type="caution">
    <text evidence="1">The sequence shown here is derived from an EMBL/GenBank/DDBJ whole genome shotgun (WGS) entry which is preliminary data.</text>
</comment>
<dbReference type="Proteomes" id="UP000324800">
    <property type="component" value="Unassembled WGS sequence"/>
</dbReference>
<protein>
    <submittedName>
        <fullName evidence="1">Uncharacterized protein</fullName>
    </submittedName>
</protein>
<proteinExistence type="predicted"/>
<dbReference type="AlphaFoldDB" id="A0A5J4ULD4"/>
<name>A0A5J4ULD4_9EUKA</name>
<accession>A0A5J4ULD4</accession>
<dbReference type="EMBL" id="SNRW01015023">
    <property type="protein sequence ID" value="KAA6370830.1"/>
    <property type="molecule type" value="Genomic_DNA"/>
</dbReference>
<sequence length="237" mass="26888">MSLFGAQDIGGLIQQKNSSLFGQNTGGLFGAQNHGGLWGRQTPGGMFGSEPLQFEPIQKPKKYEKVRVMKKRLLEEKNRFSSLFALNSSQSENGLLMENIQKHQWNLEKIKSFEQQIESDSDVAIKAVNEGLISDIVSNALSSNNKREIQFKSWILLQQILEIWHNQKQDQINIETKENKESDENKNEDSQMFHMPKDFATGLVILSGTEDISIGAQIFSGIKFTINLIRNKRKNCI</sequence>